<dbReference type="PANTHER" id="PTHR22960:SF0">
    <property type="entry name" value="MOLYBDENUM COFACTOR BIOSYNTHESIS PROTEIN 1"/>
    <property type="match status" value="1"/>
</dbReference>
<dbReference type="NCBIfam" id="TIGR02666">
    <property type="entry name" value="moaA"/>
    <property type="match status" value="1"/>
</dbReference>
<dbReference type="InterPro" id="IPR007197">
    <property type="entry name" value="rSAM"/>
</dbReference>
<dbReference type="SFLD" id="SFLDG01386">
    <property type="entry name" value="main_SPASM_domain-containing"/>
    <property type="match status" value="1"/>
</dbReference>
<dbReference type="InterPro" id="IPR050105">
    <property type="entry name" value="MoCo_biosynth_MoaA/MoaC"/>
</dbReference>
<dbReference type="SUPFAM" id="SSF102114">
    <property type="entry name" value="Radical SAM enzymes"/>
    <property type="match status" value="1"/>
</dbReference>
<keyword evidence="10 12" id="KW-0456">Lyase</keyword>
<dbReference type="GO" id="GO:0046872">
    <property type="term" value="F:metal ion binding"/>
    <property type="evidence" value="ECO:0007669"/>
    <property type="project" value="UniProtKB-KW"/>
</dbReference>
<dbReference type="AlphaFoldDB" id="E6U293"/>
<evidence type="ECO:0000256" key="4">
    <source>
        <dbReference type="ARBA" id="ARBA00022723"/>
    </source>
</evidence>
<dbReference type="CDD" id="cd21117">
    <property type="entry name" value="Twitch_MoaA"/>
    <property type="match status" value="1"/>
</dbReference>
<dbReference type="RefSeq" id="WP_013488806.1">
    <property type="nucleotide sequence ID" value="NC_014829.1"/>
</dbReference>
<evidence type="ECO:0000256" key="5">
    <source>
        <dbReference type="ARBA" id="ARBA00022741"/>
    </source>
</evidence>
<keyword evidence="9 12" id="KW-0501">Molybdenum cofactor biosynthesis</keyword>
<feature type="binding site" evidence="12">
    <location>
        <position position="72"/>
    </location>
    <ligand>
        <name>GTP</name>
        <dbReference type="ChEBI" id="CHEBI:37565"/>
    </ligand>
</feature>
<evidence type="ECO:0000313" key="14">
    <source>
        <dbReference type="EMBL" id="ADU30471.1"/>
    </source>
</evidence>
<dbReference type="Pfam" id="PF06463">
    <property type="entry name" value="Mob_synth_C"/>
    <property type="match status" value="1"/>
</dbReference>
<gene>
    <name evidence="12" type="primary">moaA</name>
    <name evidence="14" type="ordered locus">Bcell_2211</name>
</gene>
<dbReference type="InterPro" id="IPR013785">
    <property type="entry name" value="Aldolase_TIM"/>
</dbReference>
<name>E6U293_EVAC2</name>
<dbReference type="HOGENOM" id="CLU_009273_0_1_9"/>
<keyword evidence="4 12" id="KW-0479">Metal-binding</keyword>
<evidence type="ECO:0000256" key="7">
    <source>
        <dbReference type="ARBA" id="ARBA00023014"/>
    </source>
</evidence>
<evidence type="ECO:0000256" key="2">
    <source>
        <dbReference type="ARBA" id="ARBA00022485"/>
    </source>
</evidence>
<reference evidence="14 15" key="1">
    <citation type="submission" date="2010-12" db="EMBL/GenBank/DDBJ databases">
        <title>Complete sequence of Bacillus cellulosilyticus DSM 2522.</title>
        <authorList>
            <consortium name="US DOE Joint Genome Institute"/>
            <person name="Lucas S."/>
            <person name="Copeland A."/>
            <person name="Lapidus A."/>
            <person name="Cheng J.-F."/>
            <person name="Bruce D."/>
            <person name="Goodwin L."/>
            <person name="Pitluck S."/>
            <person name="Chertkov O."/>
            <person name="Detter J.C."/>
            <person name="Han C."/>
            <person name="Tapia R."/>
            <person name="Land M."/>
            <person name="Hauser L."/>
            <person name="Jeffries C."/>
            <person name="Kyrpides N."/>
            <person name="Ivanova N."/>
            <person name="Mikhailova N."/>
            <person name="Brumm P."/>
            <person name="Mead D."/>
            <person name="Woyke T."/>
        </authorList>
    </citation>
    <scope>NUCLEOTIDE SEQUENCE [LARGE SCALE GENOMIC DNA]</scope>
    <source>
        <strain evidence="15">ATCC 21833 / DSM 2522 / FERM P-1141 / JCM 9156 / N-4</strain>
    </source>
</reference>
<dbReference type="PANTHER" id="PTHR22960">
    <property type="entry name" value="MOLYBDOPTERIN COFACTOR SYNTHESIS PROTEIN A"/>
    <property type="match status" value="1"/>
</dbReference>
<dbReference type="Pfam" id="PF04055">
    <property type="entry name" value="Radical_SAM"/>
    <property type="match status" value="1"/>
</dbReference>
<keyword evidence="7 12" id="KW-0411">Iron-sulfur</keyword>
<dbReference type="GO" id="GO:0061798">
    <property type="term" value="F:GTP 3',8'-cyclase activity"/>
    <property type="evidence" value="ECO:0007669"/>
    <property type="project" value="UniProtKB-UniRule"/>
</dbReference>
<feature type="binding site" evidence="12">
    <location>
        <position position="262"/>
    </location>
    <ligand>
        <name>[4Fe-4S] cluster</name>
        <dbReference type="ChEBI" id="CHEBI:49883"/>
        <label>2</label>
        <note>4Fe-4S-substrate</note>
    </ligand>
</feature>
<dbReference type="Proteomes" id="UP000001401">
    <property type="component" value="Chromosome"/>
</dbReference>
<evidence type="ECO:0000256" key="12">
    <source>
        <dbReference type="HAMAP-Rule" id="MF_01225"/>
    </source>
</evidence>
<dbReference type="OrthoDB" id="9763993at2"/>
<dbReference type="UniPathway" id="UPA00344"/>
<feature type="binding site" evidence="12">
    <location>
        <begin position="267"/>
        <end position="269"/>
    </location>
    <ligand>
        <name>GTP</name>
        <dbReference type="ChEBI" id="CHEBI:37565"/>
    </ligand>
</feature>
<evidence type="ECO:0000256" key="6">
    <source>
        <dbReference type="ARBA" id="ARBA00023004"/>
    </source>
</evidence>
<comment type="function">
    <text evidence="12">Catalyzes the cyclization of GTP to (8S)-3',8-cyclo-7,8-dihydroguanosine 5'-triphosphate.</text>
</comment>
<dbReference type="GO" id="GO:1904047">
    <property type="term" value="F:S-adenosyl-L-methionine binding"/>
    <property type="evidence" value="ECO:0007669"/>
    <property type="project" value="UniProtKB-UniRule"/>
</dbReference>
<dbReference type="GO" id="GO:0005525">
    <property type="term" value="F:GTP binding"/>
    <property type="evidence" value="ECO:0007669"/>
    <property type="project" value="UniProtKB-UniRule"/>
</dbReference>
<dbReference type="GO" id="GO:0061799">
    <property type="term" value="F:cyclic pyranopterin monophosphate synthase activity"/>
    <property type="evidence" value="ECO:0007669"/>
    <property type="project" value="TreeGrafter"/>
</dbReference>
<comment type="cofactor">
    <cofactor evidence="12">
        <name>[4Fe-4S] cluster</name>
        <dbReference type="ChEBI" id="CHEBI:49883"/>
    </cofactor>
    <text evidence="12">Binds 2 [4Fe-4S] clusters. Binds 1 [4Fe-4S] cluster coordinated with 3 cysteines and an exchangeable S-adenosyl-L-methionine and 1 [4Fe-4S] cluster coordinated with 3 cysteines and the GTP-derived substrate.</text>
</comment>
<feature type="binding site" evidence="12">
    <location>
        <position position="24"/>
    </location>
    <ligand>
        <name>[4Fe-4S] cluster</name>
        <dbReference type="ChEBI" id="CHEBI:49883"/>
        <label>1</label>
        <note>4Fe-4S-S-AdoMet</note>
    </ligand>
</feature>
<dbReference type="SMART" id="SM00729">
    <property type="entry name" value="Elp3"/>
    <property type="match status" value="1"/>
</dbReference>
<feature type="binding site" evidence="12">
    <location>
        <position position="164"/>
    </location>
    <ligand>
        <name>GTP</name>
        <dbReference type="ChEBI" id="CHEBI:37565"/>
    </ligand>
</feature>
<feature type="binding site" evidence="12">
    <location>
        <position position="279"/>
    </location>
    <ligand>
        <name>[4Fe-4S] cluster</name>
        <dbReference type="ChEBI" id="CHEBI:49883"/>
        <label>2</label>
        <note>4Fe-4S-substrate</note>
    </ligand>
</feature>
<dbReference type="InterPro" id="IPR013483">
    <property type="entry name" value="MoaA"/>
</dbReference>
<evidence type="ECO:0000256" key="3">
    <source>
        <dbReference type="ARBA" id="ARBA00022691"/>
    </source>
</evidence>
<feature type="binding site" evidence="12">
    <location>
        <position position="76"/>
    </location>
    <ligand>
        <name>S-adenosyl-L-methionine</name>
        <dbReference type="ChEBI" id="CHEBI:59789"/>
    </ligand>
</feature>
<dbReference type="STRING" id="649639.Bcell_2211"/>
<comment type="similarity">
    <text evidence="12">Belongs to the radical SAM superfamily. MoaA family.</text>
</comment>
<comment type="catalytic activity">
    <reaction evidence="11 12">
        <text>GTP + AH2 + S-adenosyl-L-methionine = (8S)-3',8-cyclo-7,8-dihydroguanosine 5'-triphosphate + 5'-deoxyadenosine + L-methionine + A + H(+)</text>
        <dbReference type="Rhea" id="RHEA:49576"/>
        <dbReference type="ChEBI" id="CHEBI:13193"/>
        <dbReference type="ChEBI" id="CHEBI:15378"/>
        <dbReference type="ChEBI" id="CHEBI:17319"/>
        <dbReference type="ChEBI" id="CHEBI:17499"/>
        <dbReference type="ChEBI" id="CHEBI:37565"/>
        <dbReference type="ChEBI" id="CHEBI:57844"/>
        <dbReference type="ChEBI" id="CHEBI:59789"/>
        <dbReference type="ChEBI" id="CHEBI:131766"/>
        <dbReference type="EC" id="4.1.99.22"/>
    </reaction>
</comment>
<evidence type="ECO:0000256" key="11">
    <source>
        <dbReference type="ARBA" id="ARBA00048697"/>
    </source>
</evidence>
<feature type="binding site" evidence="12">
    <location>
        <position position="30"/>
    </location>
    <ligand>
        <name>S-adenosyl-L-methionine</name>
        <dbReference type="ChEBI" id="CHEBI:59789"/>
    </ligand>
</feature>
<evidence type="ECO:0000256" key="10">
    <source>
        <dbReference type="ARBA" id="ARBA00023239"/>
    </source>
</evidence>
<dbReference type="eggNOG" id="COG2896">
    <property type="taxonomic scope" value="Bacteria"/>
</dbReference>
<evidence type="ECO:0000259" key="13">
    <source>
        <dbReference type="PROSITE" id="PS51918"/>
    </source>
</evidence>
<evidence type="ECO:0000256" key="1">
    <source>
        <dbReference type="ARBA" id="ARBA00012167"/>
    </source>
</evidence>
<evidence type="ECO:0000256" key="9">
    <source>
        <dbReference type="ARBA" id="ARBA00023150"/>
    </source>
</evidence>
<feature type="binding site" evidence="12">
    <location>
        <position position="31"/>
    </location>
    <ligand>
        <name>[4Fe-4S] cluster</name>
        <dbReference type="ChEBI" id="CHEBI:49883"/>
        <label>1</label>
        <note>4Fe-4S-S-AdoMet</note>
    </ligand>
</feature>
<keyword evidence="2 12" id="KW-0004">4Fe-4S</keyword>
<dbReference type="PROSITE" id="PS51918">
    <property type="entry name" value="RADICAL_SAM"/>
    <property type="match status" value="1"/>
</dbReference>
<dbReference type="InterPro" id="IPR040064">
    <property type="entry name" value="MoaA-like"/>
</dbReference>
<evidence type="ECO:0000256" key="8">
    <source>
        <dbReference type="ARBA" id="ARBA00023134"/>
    </source>
</evidence>
<dbReference type="GO" id="GO:0006777">
    <property type="term" value="P:Mo-molybdopterin cofactor biosynthetic process"/>
    <property type="evidence" value="ECO:0007669"/>
    <property type="project" value="UniProtKB-UniRule"/>
</dbReference>
<keyword evidence="5 12" id="KW-0547">Nucleotide-binding</keyword>
<dbReference type="SFLD" id="SFLDS00029">
    <property type="entry name" value="Radical_SAM"/>
    <property type="match status" value="1"/>
</dbReference>
<comment type="pathway">
    <text evidence="12">Cofactor biosynthesis; molybdopterin biosynthesis.</text>
</comment>
<feature type="binding site" evidence="12">
    <location>
        <position position="28"/>
    </location>
    <ligand>
        <name>[4Fe-4S] cluster</name>
        <dbReference type="ChEBI" id="CHEBI:49883"/>
        <label>1</label>
        <note>4Fe-4S-S-AdoMet</note>
    </ligand>
</feature>
<keyword evidence="6 12" id="KW-0408">Iron</keyword>
<comment type="subunit">
    <text evidence="12">Monomer and homodimer.</text>
</comment>
<proteinExistence type="inferred from homology"/>
<dbReference type="InterPro" id="IPR000385">
    <property type="entry name" value="MoaA_NifB_PqqE_Fe-S-bd_CS"/>
</dbReference>
<feature type="binding site" evidence="12">
    <location>
        <position position="198"/>
    </location>
    <ligand>
        <name>S-adenosyl-L-methionine</name>
        <dbReference type="ChEBI" id="CHEBI:59789"/>
    </ligand>
</feature>
<dbReference type="EMBL" id="CP002394">
    <property type="protein sequence ID" value="ADU30471.1"/>
    <property type="molecule type" value="Genomic_DNA"/>
</dbReference>
<sequence length="339" mass="38788">MSIKITDKLGRPLRDLRLSVTDRCNFRCRYCMPPEIFDKNFQFLPKNEVLTLEEMAYITKLFVKAASIKKVRITGGEPLMRQNVSHLIALIREIEAIEDIAMTTNGSLLPKYAKELKENGLDRVTISLDCLDDEKFRYINGRDISVNTVLEGIKAAKKAGLHVKINMVVKRGMNDKDILPMAHYFKETGIVLRFIEYMDVGNSNGWKLDHVVSKKEILSIINEELPLEEVEPHYDGEVATRYKYKDNENEIGIISSVTDTFCSTCSRIRLSAEGKLVTCLFSNSGHDIRDMLRSGASDNDLINRIVNIWNARDDKYSEERLYNTDKQKIKKIEMSHIGG</sequence>
<evidence type="ECO:0000313" key="15">
    <source>
        <dbReference type="Proteomes" id="UP000001401"/>
    </source>
</evidence>
<dbReference type="InterPro" id="IPR058240">
    <property type="entry name" value="rSAM_sf"/>
</dbReference>
<feature type="domain" description="Radical SAM core" evidence="13">
    <location>
        <begin position="8"/>
        <end position="228"/>
    </location>
</feature>
<dbReference type="SFLD" id="SFLDG01067">
    <property type="entry name" value="SPASM/twitch_domain_containing"/>
    <property type="match status" value="1"/>
</dbReference>
<feature type="binding site" evidence="12">
    <location>
        <position position="103"/>
    </location>
    <ligand>
        <name>GTP</name>
        <dbReference type="ChEBI" id="CHEBI:37565"/>
    </ligand>
</feature>
<dbReference type="GO" id="GO:0051539">
    <property type="term" value="F:4 iron, 4 sulfur cluster binding"/>
    <property type="evidence" value="ECO:0007669"/>
    <property type="project" value="UniProtKB-UniRule"/>
</dbReference>
<dbReference type="InterPro" id="IPR006638">
    <property type="entry name" value="Elp3/MiaA/NifB-like_rSAM"/>
</dbReference>
<protein>
    <recommendedName>
        <fullName evidence="1 12">GTP 3',8-cyclase</fullName>
        <ecNumber evidence="1 12">4.1.99.22</ecNumber>
    </recommendedName>
    <alternativeName>
        <fullName evidence="12">Molybdenum cofactor biosynthesis protein A</fullName>
    </alternativeName>
</protein>
<keyword evidence="15" id="KW-1185">Reference proteome</keyword>
<dbReference type="SFLD" id="SFLDG01383">
    <property type="entry name" value="cyclic_pyranopterin_phosphate"/>
    <property type="match status" value="1"/>
</dbReference>
<dbReference type="PROSITE" id="PS01305">
    <property type="entry name" value="MOAA_NIFB_PQQE"/>
    <property type="match status" value="1"/>
</dbReference>
<feature type="binding site" evidence="12">
    <location>
        <position position="127"/>
    </location>
    <ligand>
        <name>S-adenosyl-L-methionine</name>
        <dbReference type="ChEBI" id="CHEBI:59789"/>
    </ligand>
</feature>
<feature type="binding site" evidence="12">
    <location>
        <position position="265"/>
    </location>
    <ligand>
        <name>[4Fe-4S] cluster</name>
        <dbReference type="ChEBI" id="CHEBI:49883"/>
        <label>2</label>
        <note>4Fe-4S-substrate</note>
    </ligand>
</feature>
<keyword evidence="8 12" id="KW-0342">GTP-binding</keyword>
<dbReference type="HAMAP" id="MF_01225_B">
    <property type="entry name" value="MoaA_B"/>
    <property type="match status" value="1"/>
</dbReference>
<keyword evidence="3 12" id="KW-0949">S-adenosyl-L-methionine</keyword>
<feature type="binding site" evidence="12">
    <location>
        <position position="17"/>
    </location>
    <ligand>
        <name>GTP</name>
        <dbReference type="ChEBI" id="CHEBI:37565"/>
    </ligand>
</feature>
<dbReference type="CDD" id="cd01335">
    <property type="entry name" value="Radical_SAM"/>
    <property type="match status" value="1"/>
</dbReference>
<dbReference type="Gene3D" id="3.20.20.70">
    <property type="entry name" value="Aldolase class I"/>
    <property type="match status" value="1"/>
</dbReference>
<dbReference type="InterPro" id="IPR010505">
    <property type="entry name" value="MoaA_twitch"/>
</dbReference>
<organism evidence="14 15">
    <name type="scientific">Evansella cellulosilytica (strain ATCC 21833 / DSM 2522 / FERM P-1141 / JCM 9156 / N-4)</name>
    <name type="common">Bacillus cellulosilyticus</name>
    <dbReference type="NCBI Taxonomy" id="649639"/>
    <lineage>
        <taxon>Bacteria</taxon>
        <taxon>Bacillati</taxon>
        <taxon>Bacillota</taxon>
        <taxon>Bacilli</taxon>
        <taxon>Bacillales</taxon>
        <taxon>Bacillaceae</taxon>
        <taxon>Evansella</taxon>
    </lineage>
</organism>
<dbReference type="EC" id="4.1.99.22" evidence="1 12"/>
<dbReference type="KEGG" id="bco:Bcell_2211"/>
<accession>E6U293</accession>